<proteinExistence type="inferred from homology"/>
<name>A0AAN1XTV0_UNVUL</name>
<evidence type="ECO:0000313" key="3">
    <source>
        <dbReference type="Proteomes" id="UP001317532"/>
    </source>
</evidence>
<dbReference type="Proteomes" id="UP001317532">
    <property type="component" value="Chromosome"/>
</dbReference>
<dbReference type="KEGG" id="vab:WPS_07860"/>
<dbReference type="RefSeq" id="WP_317996542.1">
    <property type="nucleotide sequence ID" value="NZ_AP025523.1"/>
</dbReference>
<dbReference type="EMBL" id="AP025523">
    <property type="protein sequence ID" value="BDE05510.1"/>
    <property type="molecule type" value="Genomic_DNA"/>
</dbReference>
<dbReference type="InterPro" id="IPR035439">
    <property type="entry name" value="UPF0145_dom_sf"/>
</dbReference>
<dbReference type="AlphaFoldDB" id="A0AAN1XTV0"/>
<comment type="similarity">
    <text evidence="1">Belongs to the UPF0145 family.</text>
</comment>
<gene>
    <name evidence="2" type="ORF">WPS_07860</name>
</gene>
<sequence length="114" mass="11971">MALAPEAVTTFASIDGYRVVKSFGYACGQGSRPRNVLRQTFRSIGALIGLAPVEYLTDAERARTDSLEALVRKAETMGANGVIGLQFQASEAPDGGTRVVAFGEAVLLEPAPLA</sequence>
<dbReference type="Gene3D" id="3.30.110.70">
    <property type="entry name" value="Hypothetical protein apc22750. Chain B"/>
    <property type="match status" value="1"/>
</dbReference>
<protein>
    <recommendedName>
        <fullName evidence="4">Heavy metal-binding domain-containing protein</fullName>
    </recommendedName>
</protein>
<keyword evidence="3" id="KW-1185">Reference proteome</keyword>
<dbReference type="InterPro" id="IPR002765">
    <property type="entry name" value="UPF0145_YbjQ-like"/>
</dbReference>
<dbReference type="Pfam" id="PF01906">
    <property type="entry name" value="YbjQ_1"/>
    <property type="match status" value="1"/>
</dbReference>
<reference evidence="2 3" key="1">
    <citation type="journal article" date="2022" name="ISME Commun">
        <title>Vulcanimicrobium alpinus gen. nov. sp. nov., the first cultivated representative of the candidate phylum 'Eremiobacterota', is a metabolically versatile aerobic anoxygenic phototroph.</title>
        <authorList>
            <person name="Yabe S."/>
            <person name="Muto K."/>
            <person name="Abe K."/>
            <person name="Yokota A."/>
            <person name="Staudigel H."/>
            <person name="Tebo B.M."/>
        </authorList>
    </citation>
    <scope>NUCLEOTIDE SEQUENCE [LARGE SCALE GENOMIC DNA]</scope>
    <source>
        <strain evidence="2 3">WC8-2</strain>
    </source>
</reference>
<dbReference type="PANTHER" id="PTHR34068">
    <property type="entry name" value="UPF0145 PROTEIN YBJQ"/>
    <property type="match status" value="1"/>
</dbReference>
<organism evidence="2 3">
    <name type="scientific">Vulcanimicrobium alpinum</name>
    <dbReference type="NCBI Taxonomy" id="3016050"/>
    <lineage>
        <taxon>Bacteria</taxon>
        <taxon>Bacillati</taxon>
        <taxon>Vulcanimicrobiota</taxon>
        <taxon>Vulcanimicrobiia</taxon>
        <taxon>Vulcanimicrobiales</taxon>
        <taxon>Vulcanimicrobiaceae</taxon>
        <taxon>Vulcanimicrobium</taxon>
    </lineage>
</organism>
<dbReference type="PANTHER" id="PTHR34068:SF2">
    <property type="entry name" value="UPF0145 PROTEIN SCO3412"/>
    <property type="match status" value="1"/>
</dbReference>
<evidence type="ECO:0000256" key="1">
    <source>
        <dbReference type="ARBA" id="ARBA00010751"/>
    </source>
</evidence>
<dbReference type="SUPFAM" id="SSF117782">
    <property type="entry name" value="YbjQ-like"/>
    <property type="match status" value="1"/>
</dbReference>
<evidence type="ECO:0000313" key="2">
    <source>
        <dbReference type="EMBL" id="BDE05510.1"/>
    </source>
</evidence>
<accession>A0AAN1XTV0</accession>
<evidence type="ECO:0008006" key="4">
    <source>
        <dbReference type="Google" id="ProtNLM"/>
    </source>
</evidence>